<comment type="caution">
    <text evidence="2">The sequence shown here is derived from an EMBL/GenBank/DDBJ whole genome shotgun (WGS) entry which is preliminary data.</text>
</comment>
<reference evidence="2 3" key="1">
    <citation type="submission" date="2020-08" db="EMBL/GenBank/DDBJ databases">
        <title>Genomic Encyclopedia of Type Strains, Phase III (KMG-III): the genomes of soil and plant-associated and newly described type strains.</title>
        <authorList>
            <person name="Whitman W."/>
        </authorList>
    </citation>
    <scope>NUCLEOTIDE SEQUENCE [LARGE SCALE GENOMIC DNA]</scope>
    <source>
        <strain evidence="2 3">CECT 8840</strain>
    </source>
</reference>
<accession>A0A7W7VSB4</accession>
<sequence length="100" mass="10451">MGFHFGPRAGTRSYTASADLARKLARKGAGDSTGAAHLLAIMSGQTGGDPQALCPEEAEQAARSLAQAATRLRGASRRITEEIVHDAQAAADSGRSWWIS</sequence>
<evidence type="ECO:0000259" key="1">
    <source>
        <dbReference type="Pfam" id="PF24881"/>
    </source>
</evidence>
<dbReference type="InterPro" id="IPR056641">
    <property type="entry name" value="DUF7739"/>
</dbReference>
<name>A0A7W7VSB4_9ACTN</name>
<dbReference type="EMBL" id="JACHJP010000022">
    <property type="protein sequence ID" value="MBB4921001.1"/>
    <property type="molecule type" value="Genomic_DNA"/>
</dbReference>
<dbReference type="AlphaFoldDB" id="A0A7W7VSB4"/>
<evidence type="ECO:0000313" key="2">
    <source>
        <dbReference type="EMBL" id="MBB4921001.1"/>
    </source>
</evidence>
<protein>
    <recommendedName>
        <fullName evidence="1">DUF7739 domain-containing protein</fullName>
    </recommendedName>
</protein>
<evidence type="ECO:0000313" key="3">
    <source>
        <dbReference type="Proteomes" id="UP000552644"/>
    </source>
</evidence>
<keyword evidence="3" id="KW-1185">Reference proteome</keyword>
<gene>
    <name evidence="2" type="ORF">FHS44_008154</name>
</gene>
<dbReference type="RefSeq" id="WP_184725853.1">
    <property type="nucleotide sequence ID" value="NZ_JACHJP010000022.1"/>
</dbReference>
<dbReference type="Proteomes" id="UP000552644">
    <property type="component" value="Unassembled WGS sequence"/>
</dbReference>
<organism evidence="2 3">
    <name type="scientific">Streptosporangium saharense</name>
    <dbReference type="NCBI Taxonomy" id="1706840"/>
    <lineage>
        <taxon>Bacteria</taxon>
        <taxon>Bacillati</taxon>
        <taxon>Actinomycetota</taxon>
        <taxon>Actinomycetes</taxon>
        <taxon>Streptosporangiales</taxon>
        <taxon>Streptosporangiaceae</taxon>
        <taxon>Streptosporangium</taxon>
    </lineage>
</organism>
<dbReference type="Pfam" id="PF24881">
    <property type="entry name" value="DUF7739"/>
    <property type="match status" value="1"/>
</dbReference>
<feature type="domain" description="DUF7739" evidence="1">
    <location>
        <begin position="11"/>
        <end position="100"/>
    </location>
</feature>
<proteinExistence type="predicted"/>